<dbReference type="Pfam" id="PF13489">
    <property type="entry name" value="Methyltransf_23"/>
    <property type="match status" value="1"/>
</dbReference>
<dbReference type="OrthoDB" id="9791944at2"/>
<dbReference type="GO" id="GO:0032259">
    <property type="term" value="P:methylation"/>
    <property type="evidence" value="ECO:0007669"/>
    <property type="project" value="UniProtKB-KW"/>
</dbReference>
<reference evidence="2" key="1">
    <citation type="submission" date="2011-03" db="EMBL/GenBank/DDBJ databases">
        <authorList>
            <person name="Voget S."/>
            <person name="Streit W.R."/>
            <person name="Jaeger K.E."/>
            <person name="Daniel R."/>
        </authorList>
    </citation>
    <scope>NUCLEOTIDE SEQUENCE [LARGE SCALE GENOMIC DNA]</scope>
    <source>
        <strain evidence="2">PG1</strain>
    </source>
</reference>
<protein>
    <submittedName>
        <fullName evidence="1">S-adenosyl-L-methionine-dependent methyltransferase</fullName>
    </submittedName>
</protein>
<evidence type="ECO:0000313" key="1">
    <source>
        <dbReference type="EMBL" id="AJK48971.1"/>
    </source>
</evidence>
<accession>A0A0B6S9P2</accession>
<dbReference type="InterPro" id="IPR029063">
    <property type="entry name" value="SAM-dependent_MTases_sf"/>
</dbReference>
<dbReference type="EMBL" id="CP002581">
    <property type="protein sequence ID" value="AJK48971.1"/>
    <property type="molecule type" value="Genomic_DNA"/>
</dbReference>
<keyword evidence="1" id="KW-0808">Transferase</keyword>
<reference evidence="1 2" key="2">
    <citation type="journal article" date="2016" name="Appl. Microbiol. Biotechnol.">
        <title>Mutations improving production and secretion of extracellular lipase by Burkholderia glumae PG1.</title>
        <authorList>
            <person name="Knapp A."/>
            <person name="Voget S."/>
            <person name="Gao R."/>
            <person name="Zaburannyi N."/>
            <person name="Krysciak D."/>
            <person name="Breuer M."/>
            <person name="Hauer B."/>
            <person name="Streit W.R."/>
            <person name="Muller R."/>
            <person name="Daniel R."/>
            <person name="Jaeger K.E."/>
        </authorList>
    </citation>
    <scope>NUCLEOTIDE SEQUENCE [LARGE SCALE GENOMIC DNA]</scope>
    <source>
        <strain evidence="1 2">PG1</strain>
    </source>
</reference>
<dbReference type="RefSeq" id="WP_042627511.1">
    <property type="nucleotide sequence ID" value="NZ_CP002581.1"/>
</dbReference>
<gene>
    <name evidence="1" type="ORF">BGL_2c08930</name>
</gene>
<name>A0A0B6S9P2_BURPL</name>
<sequence length="271" mass="29697">MPLQRLRVAEPETACKCCGAVSRLCGVVDFSVGGADRLAGRKIDPYAGVPVYYHCCIRCRFVFTRCFDDWRREDFAAHIYNADYARQDPDYAGRRALGNAELIARQFPELAHAPLLDFGAGLGLLERELRARGFTGVTSFDPYVDAQDAAGTAAAPPAGASRVVLAFEVFEHHPDPHALLQTLLQLLAADGAILFTTLLVTDAVLEAGIDAWWYCMPRNGHLSLFSARALAMLAGRHGLQLRSLDEGLHLLYRHAPPAWAARYQTRDGGTA</sequence>
<dbReference type="Proteomes" id="UP000031838">
    <property type="component" value="Chromosome 2"/>
</dbReference>
<dbReference type="GO" id="GO:0008168">
    <property type="term" value="F:methyltransferase activity"/>
    <property type="evidence" value="ECO:0007669"/>
    <property type="project" value="UniProtKB-KW"/>
</dbReference>
<dbReference type="SUPFAM" id="SSF53335">
    <property type="entry name" value="S-adenosyl-L-methionine-dependent methyltransferases"/>
    <property type="match status" value="1"/>
</dbReference>
<dbReference type="AlphaFoldDB" id="A0A0B6S9P2"/>
<keyword evidence="1" id="KW-0489">Methyltransferase</keyword>
<organism evidence="1 2">
    <name type="scientific">Burkholderia plantarii</name>
    <dbReference type="NCBI Taxonomy" id="41899"/>
    <lineage>
        <taxon>Bacteria</taxon>
        <taxon>Pseudomonadati</taxon>
        <taxon>Pseudomonadota</taxon>
        <taxon>Betaproteobacteria</taxon>
        <taxon>Burkholderiales</taxon>
        <taxon>Burkholderiaceae</taxon>
        <taxon>Burkholderia</taxon>
    </lineage>
</organism>
<keyword evidence="2" id="KW-1185">Reference proteome</keyword>
<proteinExistence type="predicted"/>
<dbReference type="KEGG" id="bgp:BGL_2c08930"/>
<evidence type="ECO:0000313" key="2">
    <source>
        <dbReference type="Proteomes" id="UP000031838"/>
    </source>
</evidence>
<dbReference type="Gene3D" id="3.40.50.150">
    <property type="entry name" value="Vaccinia Virus protein VP39"/>
    <property type="match status" value="1"/>
</dbReference>
<dbReference type="HOGENOM" id="CLU_091613_0_0_4"/>